<dbReference type="InterPro" id="IPR035905">
    <property type="entry name" value="Barstar-like_sf"/>
</dbReference>
<dbReference type="EMBL" id="CP051682">
    <property type="protein sequence ID" value="QJD98393.1"/>
    <property type="molecule type" value="Genomic_DNA"/>
</dbReference>
<reference evidence="1 2" key="1">
    <citation type="submission" date="2020-04" db="EMBL/GenBank/DDBJ databases">
        <title>Genome sequencing of novel species.</title>
        <authorList>
            <person name="Heo J."/>
            <person name="Kim S.-J."/>
            <person name="Kim J.-S."/>
            <person name="Hong S.-B."/>
            <person name="Kwon S.-W."/>
        </authorList>
    </citation>
    <scope>NUCLEOTIDE SEQUENCE [LARGE SCALE GENOMIC DNA]</scope>
    <source>
        <strain evidence="1 2">F39-2</strain>
    </source>
</reference>
<protein>
    <submittedName>
        <fullName evidence="1">Ribonuclease inhibitor</fullName>
    </submittedName>
</protein>
<dbReference type="SUPFAM" id="SSF52038">
    <property type="entry name" value="Barstar-related"/>
    <property type="match status" value="1"/>
</dbReference>
<dbReference type="KEGG" id="mrob:HH214_12570"/>
<dbReference type="Proteomes" id="UP000503278">
    <property type="component" value="Chromosome"/>
</dbReference>
<organism evidence="1 2">
    <name type="scientific">Mucilaginibacter robiniae</name>
    <dbReference type="NCBI Taxonomy" id="2728022"/>
    <lineage>
        <taxon>Bacteria</taxon>
        <taxon>Pseudomonadati</taxon>
        <taxon>Bacteroidota</taxon>
        <taxon>Sphingobacteriia</taxon>
        <taxon>Sphingobacteriales</taxon>
        <taxon>Sphingobacteriaceae</taxon>
        <taxon>Mucilaginibacter</taxon>
    </lineage>
</organism>
<proteinExistence type="predicted"/>
<accession>A0A7L5EBU1</accession>
<evidence type="ECO:0000313" key="2">
    <source>
        <dbReference type="Proteomes" id="UP000503278"/>
    </source>
</evidence>
<keyword evidence="2" id="KW-1185">Reference proteome</keyword>
<evidence type="ECO:0000313" key="1">
    <source>
        <dbReference type="EMBL" id="QJD98393.1"/>
    </source>
</evidence>
<dbReference type="AlphaFoldDB" id="A0A7L5EBU1"/>
<gene>
    <name evidence="1" type="ORF">HH214_12570</name>
</gene>
<sequence>MIIEGDHITNITSFYEEINSVFMQHENWKIGQSLDAFNDLLYGNYGEIKQREPVQPLWHSIEKSKCALDLAATKTYYKEKLASPSGFNVRLIQDQLEALENGNGPTFFKIIIAILADHPNIEFAENQMSIR</sequence>
<name>A0A7L5EBU1_9SPHI</name>